<feature type="compositionally biased region" description="Basic and acidic residues" evidence="11">
    <location>
        <begin position="338"/>
        <end position="352"/>
    </location>
</feature>
<evidence type="ECO:0000256" key="6">
    <source>
        <dbReference type="ARBA" id="ARBA00022771"/>
    </source>
</evidence>
<dbReference type="PROSITE" id="PS00973">
    <property type="entry name" value="USP_2"/>
    <property type="match status" value="1"/>
</dbReference>
<feature type="compositionally biased region" description="Low complexity" evidence="11">
    <location>
        <begin position="609"/>
        <end position="620"/>
    </location>
</feature>
<dbReference type="InterPro" id="IPR038765">
    <property type="entry name" value="Papain-like_cys_pep_sf"/>
</dbReference>
<keyword evidence="10" id="KW-0862">Zinc</keyword>
<dbReference type="GO" id="GO:0008270">
    <property type="term" value="F:zinc ion binding"/>
    <property type="evidence" value="ECO:0007669"/>
    <property type="project" value="UniProtKB-KW"/>
</dbReference>
<dbReference type="SUPFAM" id="SSF57850">
    <property type="entry name" value="RING/U-box"/>
    <property type="match status" value="1"/>
</dbReference>
<dbReference type="Pfam" id="PF00443">
    <property type="entry name" value="UCH"/>
    <property type="match status" value="1"/>
</dbReference>
<name>I0Z6N0_COCSC</name>
<feature type="compositionally biased region" description="Low complexity" evidence="11">
    <location>
        <begin position="497"/>
        <end position="519"/>
    </location>
</feature>
<feature type="region of interest" description="Disordered" evidence="11">
    <location>
        <begin position="486"/>
        <end position="659"/>
    </location>
</feature>
<feature type="compositionally biased region" description="Polar residues" evidence="11">
    <location>
        <begin position="534"/>
        <end position="544"/>
    </location>
</feature>
<keyword evidence="8 13" id="KW-0378">Hydrolase</keyword>
<protein>
    <recommendedName>
        <fullName evidence="3">ubiquitinyl hydrolase 1</fullName>
        <ecNumber evidence="3">3.4.19.12</ecNumber>
    </recommendedName>
</protein>
<dbReference type="Gene3D" id="3.30.40.10">
    <property type="entry name" value="Zinc/RING finger domain, C3HC4 (zinc finger)"/>
    <property type="match status" value="1"/>
</dbReference>
<accession>I0Z6N0</accession>
<keyword evidence="5" id="KW-0479">Metal-binding</keyword>
<gene>
    <name evidence="13" type="ORF">COCSUDRAFT_46029</name>
</gene>
<keyword evidence="6" id="KW-0863">Zinc-finger</keyword>
<feature type="region of interest" description="Disordered" evidence="11">
    <location>
        <begin position="275"/>
        <end position="307"/>
    </location>
</feature>
<dbReference type="STRING" id="574566.I0Z6N0"/>
<dbReference type="InterPro" id="IPR018200">
    <property type="entry name" value="USP_CS"/>
</dbReference>
<reference evidence="13 14" key="1">
    <citation type="journal article" date="2012" name="Genome Biol.">
        <title>The genome of the polar eukaryotic microalga coccomyxa subellipsoidea reveals traits of cold adaptation.</title>
        <authorList>
            <person name="Blanc G."/>
            <person name="Agarkova I."/>
            <person name="Grimwood J."/>
            <person name="Kuo A."/>
            <person name="Brueggeman A."/>
            <person name="Dunigan D."/>
            <person name="Gurnon J."/>
            <person name="Ladunga I."/>
            <person name="Lindquist E."/>
            <person name="Lucas S."/>
            <person name="Pangilinan J."/>
            <person name="Proschold T."/>
            <person name="Salamov A."/>
            <person name="Schmutz J."/>
            <person name="Weeks D."/>
            <person name="Yamada T."/>
            <person name="Claverie J.M."/>
            <person name="Grigoriev I."/>
            <person name="Van Etten J."/>
            <person name="Lomsadze A."/>
            <person name="Borodovsky M."/>
        </authorList>
    </citation>
    <scope>NUCLEOTIDE SEQUENCE [LARGE SCALE GENOMIC DNA]</scope>
    <source>
        <strain evidence="13 14">C-169</strain>
    </source>
</reference>
<dbReference type="GO" id="GO:0006508">
    <property type="term" value="P:proteolysis"/>
    <property type="evidence" value="ECO:0007669"/>
    <property type="project" value="UniProtKB-KW"/>
</dbReference>
<keyword evidence="14" id="KW-1185">Reference proteome</keyword>
<dbReference type="AlphaFoldDB" id="I0Z6N0"/>
<dbReference type="PANTHER" id="PTHR21646">
    <property type="entry name" value="UBIQUITIN CARBOXYL-TERMINAL HYDROLASE"/>
    <property type="match status" value="1"/>
</dbReference>
<dbReference type="eggNOG" id="KOG1867">
    <property type="taxonomic scope" value="Eukaryota"/>
</dbReference>
<dbReference type="OrthoDB" id="514249at2759"/>
<evidence type="ECO:0000256" key="1">
    <source>
        <dbReference type="ARBA" id="ARBA00000707"/>
    </source>
</evidence>
<keyword evidence="7" id="KW-0833">Ubl conjugation pathway</keyword>
<dbReference type="GO" id="GO:0004843">
    <property type="term" value="F:cysteine-type deubiquitinase activity"/>
    <property type="evidence" value="ECO:0007669"/>
    <property type="project" value="UniProtKB-EC"/>
</dbReference>
<feature type="compositionally biased region" description="Low complexity" evidence="11">
    <location>
        <begin position="566"/>
        <end position="578"/>
    </location>
</feature>
<dbReference type="PROSITE" id="PS00972">
    <property type="entry name" value="USP_1"/>
    <property type="match status" value="1"/>
</dbReference>
<feature type="region of interest" description="Disordered" evidence="11">
    <location>
        <begin position="116"/>
        <end position="141"/>
    </location>
</feature>
<dbReference type="RefSeq" id="XP_005650843.1">
    <property type="nucleotide sequence ID" value="XM_005650786.1"/>
</dbReference>
<evidence type="ECO:0000313" key="13">
    <source>
        <dbReference type="EMBL" id="EIE26299.1"/>
    </source>
</evidence>
<dbReference type="Gene3D" id="3.90.70.10">
    <property type="entry name" value="Cysteine proteinases"/>
    <property type="match status" value="2"/>
</dbReference>
<evidence type="ECO:0000256" key="4">
    <source>
        <dbReference type="ARBA" id="ARBA00022670"/>
    </source>
</evidence>
<dbReference type="KEGG" id="csl:COCSUDRAFT_46029"/>
<feature type="compositionally biased region" description="Low complexity" evidence="11">
    <location>
        <begin position="116"/>
        <end position="129"/>
    </location>
</feature>
<dbReference type="InterPro" id="IPR028889">
    <property type="entry name" value="USP"/>
</dbReference>
<evidence type="ECO:0000256" key="3">
    <source>
        <dbReference type="ARBA" id="ARBA00012759"/>
    </source>
</evidence>
<dbReference type="PROSITE" id="PS50235">
    <property type="entry name" value="USP_3"/>
    <property type="match status" value="1"/>
</dbReference>
<dbReference type="GO" id="GO:0016579">
    <property type="term" value="P:protein deubiquitination"/>
    <property type="evidence" value="ECO:0007669"/>
    <property type="project" value="InterPro"/>
</dbReference>
<evidence type="ECO:0000259" key="12">
    <source>
        <dbReference type="PROSITE" id="PS50235"/>
    </source>
</evidence>
<dbReference type="EMBL" id="AGSI01000002">
    <property type="protein sequence ID" value="EIE26299.1"/>
    <property type="molecule type" value="Genomic_DNA"/>
</dbReference>
<dbReference type="PANTHER" id="PTHR21646:SF24">
    <property type="entry name" value="UBIQUITIN CARBOXYL-TERMINAL HYDROLASE"/>
    <property type="match status" value="1"/>
</dbReference>
<sequence>MKEKCIHHNAWKERAGGETAYTPIQRSLRVLWVDKLDPTKASKRPAVVCMHCAAVGKGLERHCSEHASTGHPLALDVQRLELYCCACRDNIYDPDFDRCVSGAAALALSVDNSSAAASGAKAPPAAAANGHKRKRIEESASGPQLMAARGISRAHDLPFGLRGLSNLGNTCFMNSVLQALLHAPLLRNFYLGGSHSAALCPHRHSKPCLSCELDGLFSAAYSGASSPFSPAAFLYAWWCHADHHLAGYQQQDAHEFYLFALSGLSHSRLPSDSSNELTAAAASAAAPAERQTGALEAPRPVKQEAGSAGWQVPVTDFLDLTSDLDSCTLPSFFSPSHNQEEAKPCADDRTASNERASSSGGSGAEEAESALQRIFGGLLQSDVMCCACGHTSTALDPFLDISLDIKPPPLPPAPLLRPPGPMHKQANAQRRLSGAAAMAVAAAQKRAASVAGADPSVGTSGETAAPAGAGPAAAAVAAASAAAASQLPDDRASPDTTATSAVGEAASAAPGAGNAVAGGDNSSESLDIVGSYTREPSPQGTTSPLLEAGGSGGTARRGSTEGDGYHSSAHEASAPPASTARGALSSEGASSGIMGDSQAGLRDEVLTSPAPGGDDAMDGGQFWRPTSAPLPSSTQRPPFAPAPAPVRPRSGGTGKKQRPTRCMKCATCLKPQLKKACLRNKALRSAGNLAALDEPPPPVADLALPALAPLKRMPNAEEEVQGGISRSGSFTFPTRGSLPLPVTPRSPAPASAAAAALAPAGPSLLTHRSVTADSAAAAAGSPELAAAAPRSGTALESAAAAAAASNAGGTPAPAGVYGAAAPDCPGPVTAQYGAASLVGCLHRFVRPESLGPGERWTCERCRLQQRAVKQMSIRRLPPVLCLHVKRFEHMGVGKKLNTPLLFSAHLDVRPYLSSTVLQKRFTVKRPPERRKNGLSDDSDEVSVIYELYAVVCHRGNLQGGHYVAYVKCGNSWYLCDDGFVLEVDEATACSPNAYMLYYRHTSVRA</sequence>
<dbReference type="InterPro" id="IPR013083">
    <property type="entry name" value="Znf_RING/FYVE/PHD"/>
</dbReference>
<comment type="similarity">
    <text evidence="2">Belongs to the peptidase C19 family.</text>
</comment>
<evidence type="ECO:0000256" key="5">
    <source>
        <dbReference type="ARBA" id="ARBA00022723"/>
    </source>
</evidence>
<comment type="caution">
    <text evidence="13">The sequence shown here is derived from an EMBL/GenBank/DDBJ whole genome shotgun (WGS) entry which is preliminary data.</text>
</comment>
<evidence type="ECO:0000256" key="11">
    <source>
        <dbReference type="SAM" id="MobiDB-lite"/>
    </source>
</evidence>
<organism evidence="13 14">
    <name type="scientific">Coccomyxa subellipsoidea (strain C-169)</name>
    <name type="common">Green microalga</name>
    <dbReference type="NCBI Taxonomy" id="574566"/>
    <lineage>
        <taxon>Eukaryota</taxon>
        <taxon>Viridiplantae</taxon>
        <taxon>Chlorophyta</taxon>
        <taxon>core chlorophytes</taxon>
        <taxon>Trebouxiophyceae</taxon>
        <taxon>Trebouxiophyceae incertae sedis</taxon>
        <taxon>Coccomyxaceae</taxon>
        <taxon>Coccomyxa</taxon>
        <taxon>Coccomyxa subellipsoidea</taxon>
    </lineage>
</organism>
<evidence type="ECO:0000313" key="14">
    <source>
        <dbReference type="Proteomes" id="UP000007264"/>
    </source>
</evidence>
<proteinExistence type="inferred from homology"/>
<dbReference type="InterPro" id="IPR050185">
    <property type="entry name" value="Ub_carboxyl-term_hydrolase"/>
</dbReference>
<feature type="compositionally biased region" description="Polar residues" evidence="11">
    <location>
        <begin position="724"/>
        <end position="734"/>
    </location>
</feature>
<evidence type="ECO:0000256" key="8">
    <source>
        <dbReference type="ARBA" id="ARBA00022801"/>
    </source>
</evidence>
<dbReference type="InterPro" id="IPR001394">
    <property type="entry name" value="Peptidase_C19_UCH"/>
</dbReference>
<dbReference type="EC" id="3.4.19.12" evidence="3"/>
<dbReference type="SUPFAM" id="SSF54001">
    <property type="entry name" value="Cysteine proteinases"/>
    <property type="match status" value="1"/>
</dbReference>
<evidence type="ECO:0000256" key="10">
    <source>
        <dbReference type="ARBA" id="ARBA00022833"/>
    </source>
</evidence>
<feature type="domain" description="USP" evidence="12">
    <location>
        <begin position="162"/>
        <end position="1001"/>
    </location>
</feature>
<evidence type="ECO:0000256" key="7">
    <source>
        <dbReference type="ARBA" id="ARBA00022786"/>
    </source>
</evidence>
<keyword evidence="9" id="KW-0788">Thiol protease</keyword>
<dbReference type="GeneID" id="17044309"/>
<feature type="region of interest" description="Disordered" evidence="11">
    <location>
        <begin position="333"/>
        <end position="365"/>
    </location>
</feature>
<dbReference type="Proteomes" id="UP000007264">
    <property type="component" value="Unassembled WGS sequence"/>
</dbReference>
<evidence type="ECO:0000256" key="9">
    <source>
        <dbReference type="ARBA" id="ARBA00022807"/>
    </source>
</evidence>
<dbReference type="Pfam" id="PF02148">
    <property type="entry name" value="zf-UBP"/>
    <property type="match status" value="1"/>
</dbReference>
<comment type="catalytic activity">
    <reaction evidence="1">
        <text>Thiol-dependent hydrolysis of ester, thioester, amide, peptide and isopeptide bonds formed by the C-terminal Gly of ubiquitin (a 76-residue protein attached to proteins as an intracellular targeting signal).</text>
        <dbReference type="EC" id="3.4.19.12"/>
    </reaction>
</comment>
<feature type="region of interest" description="Disordered" evidence="11">
    <location>
        <begin position="721"/>
        <end position="748"/>
    </location>
</feature>
<dbReference type="InterPro" id="IPR001607">
    <property type="entry name" value="Znf_UBP"/>
</dbReference>
<evidence type="ECO:0000256" key="2">
    <source>
        <dbReference type="ARBA" id="ARBA00009085"/>
    </source>
</evidence>
<feature type="compositionally biased region" description="Low complexity" evidence="11">
    <location>
        <begin position="279"/>
        <end position="288"/>
    </location>
</feature>
<keyword evidence="4" id="KW-0645">Protease</keyword>